<dbReference type="PANTHER" id="PTHR19256">
    <property type="entry name" value="T-CELL RECEPTOR GAMMA CHAIN"/>
    <property type="match status" value="1"/>
</dbReference>
<dbReference type="AlphaFoldDB" id="A0A8C4T3C8"/>
<dbReference type="InterPro" id="IPR051117">
    <property type="entry name" value="TRG_var/const_region"/>
</dbReference>
<evidence type="ECO:0000256" key="2">
    <source>
        <dbReference type="ARBA" id="ARBA00022692"/>
    </source>
</evidence>
<organism evidence="9 10">
    <name type="scientific">Erpetoichthys calabaricus</name>
    <name type="common">Rope fish</name>
    <name type="synonym">Calamoichthys calabaricus</name>
    <dbReference type="NCBI Taxonomy" id="27687"/>
    <lineage>
        <taxon>Eukaryota</taxon>
        <taxon>Metazoa</taxon>
        <taxon>Chordata</taxon>
        <taxon>Craniata</taxon>
        <taxon>Vertebrata</taxon>
        <taxon>Euteleostomi</taxon>
        <taxon>Actinopterygii</taxon>
        <taxon>Polypteriformes</taxon>
        <taxon>Polypteridae</taxon>
        <taxon>Erpetoichthys</taxon>
    </lineage>
</organism>
<protein>
    <recommendedName>
        <fullName evidence="8">Immunoglobulin V-set domain-containing protein</fullName>
    </recommendedName>
</protein>
<evidence type="ECO:0000256" key="7">
    <source>
        <dbReference type="SAM" id="MobiDB-lite"/>
    </source>
</evidence>
<keyword evidence="3" id="KW-1133">Transmembrane helix</keyword>
<keyword evidence="10" id="KW-1185">Reference proteome</keyword>
<dbReference type="PANTHER" id="PTHR19256:SF65">
    <property type="entry name" value="T CELL RECEPTOR GAMMA CONSTANT 1-RELATED"/>
    <property type="match status" value="1"/>
</dbReference>
<evidence type="ECO:0000259" key="8">
    <source>
        <dbReference type="Pfam" id="PF07686"/>
    </source>
</evidence>
<accession>A0A8C4T3C8</accession>
<evidence type="ECO:0000256" key="6">
    <source>
        <dbReference type="ARBA" id="ARBA00023319"/>
    </source>
</evidence>
<dbReference type="InterPro" id="IPR013106">
    <property type="entry name" value="Ig_V-set"/>
</dbReference>
<dbReference type="Proteomes" id="UP000694620">
    <property type="component" value="Unassembled WGS sequence"/>
</dbReference>
<dbReference type="GeneTree" id="ENSGT00980000203076"/>
<evidence type="ECO:0000256" key="1">
    <source>
        <dbReference type="ARBA" id="ARBA00004370"/>
    </source>
</evidence>
<keyword evidence="4" id="KW-0472">Membrane</keyword>
<dbReference type="InterPro" id="IPR036179">
    <property type="entry name" value="Ig-like_dom_sf"/>
</dbReference>
<sequence length="140" mass="15589">KATGGLSLSSVTSKHSDRSVSLTKTARFTCKSDETVDFIHWYQHKDHEPPRRILYITVSSGLVTHDDSGDREKFTAATESYTLALNKMEQSDVAAYYCAAWTSHSDTGFGTPAQEQTPRTVGVRPHSSHRRTHRSLGYDA</sequence>
<comment type="subcellular location">
    <subcellularLocation>
        <location evidence="1">Membrane</location>
    </subcellularLocation>
</comment>
<evidence type="ECO:0000256" key="3">
    <source>
        <dbReference type="ARBA" id="ARBA00022989"/>
    </source>
</evidence>
<keyword evidence="2" id="KW-0812">Transmembrane</keyword>
<name>A0A8C4T3C8_ERPCA</name>
<dbReference type="GO" id="GO:0016020">
    <property type="term" value="C:membrane"/>
    <property type="evidence" value="ECO:0007669"/>
    <property type="project" value="UniProtKB-SubCell"/>
</dbReference>
<feature type="region of interest" description="Disordered" evidence="7">
    <location>
        <begin position="108"/>
        <end position="140"/>
    </location>
</feature>
<dbReference type="SUPFAM" id="SSF48726">
    <property type="entry name" value="Immunoglobulin"/>
    <property type="match status" value="1"/>
</dbReference>
<evidence type="ECO:0000313" key="9">
    <source>
        <dbReference type="Ensembl" id="ENSECRP00000025632.1"/>
    </source>
</evidence>
<feature type="compositionally biased region" description="Polar residues" evidence="7">
    <location>
        <begin position="108"/>
        <end position="119"/>
    </location>
</feature>
<reference evidence="9" key="2">
    <citation type="submission" date="2025-09" db="UniProtKB">
        <authorList>
            <consortium name="Ensembl"/>
        </authorList>
    </citation>
    <scope>IDENTIFICATION</scope>
</reference>
<dbReference type="Gene3D" id="2.60.40.10">
    <property type="entry name" value="Immunoglobulins"/>
    <property type="match status" value="1"/>
</dbReference>
<feature type="domain" description="Immunoglobulin V-set" evidence="8">
    <location>
        <begin position="18"/>
        <end position="106"/>
    </location>
</feature>
<keyword evidence="6" id="KW-0393">Immunoglobulin domain</keyword>
<evidence type="ECO:0000256" key="4">
    <source>
        <dbReference type="ARBA" id="ARBA00023136"/>
    </source>
</evidence>
<keyword evidence="5" id="KW-0675">Receptor</keyword>
<evidence type="ECO:0000256" key="5">
    <source>
        <dbReference type="ARBA" id="ARBA00023170"/>
    </source>
</evidence>
<dbReference type="Pfam" id="PF07686">
    <property type="entry name" value="V-set"/>
    <property type="match status" value="1"/>
</dbReference>
<dbReference type="Ensembl" id="ENSECRT00000026173.1">
    <property type="protein sequence ID" value="ENSECRP00000025632.1"/>
    <property type="gene ID" value="ENSECRG00000017318.1"/>
</dbReference>
<reference evidence="9" key="1">
    <citation type="submission" date="2025-08" db="UniProtKB">
        <authorList>
            <consortium name="Ensembl"/>
        </authorList>
    </citation>
    <scope>IDENTIFICATION</scope>
</reference>
<proteinExistence type="predicted"/>
<evidence type="ECO:0000313" key="10">
    <source>
        <dbReference type="Proteomes" id="UP000694620"/>
    </source>
</evidence>
<dbReference type="InterPro" id="IPR013783">
    <property type="entry name" value="Ig-like_fold"/>
</dbReference>